<keyword evidence="3" id="KW-1185">Reference proteome</keyword>
<dbReference type="KEGG" id="ptm:GSPATT00029877001"/>
<gene>
    <name evidence="2" type="ORF">GSPATT00029877001</name>
</gene>
<dbReference type="OrthoDB" id="7694678at2759"/>
<feature type="transmembrane region" description="Helical" evidence="1">
    <location>
        <begin position="47"/>
        <end position="65"/>
    </location>
</feature>
<keyword evidence="1" id="KW-0472">Membrane</keyword>
<sequence length="119" mass="14601">MMYFIGTLILLKFFLIWIEQIFSIALSAYIIYLFYKFRHTGLHLIKDRRFSLTLIPIFLLFIEHIGRRTKFILHLFIEACAFLPQIYMRNFFQNKICILIKTVEPDIQKYLQLWDFLHF</sequence>
<dbReference type="Proteomes" id="UP000000600">
    <property type="component" value="Unassembled WGS sequence"/>
</dbReference>
<dbReference type="AlphaFoldDB" id="A0BL29"/>
<accession>A0BL29</accession>
<dbReference type="GeneID" id="5012428"/>
<evidence type="ECO:0000313" key="2">
    <source>
        <dbReference type="EMBL" id="CAK59246.1"/>
    </source>
</evidence>
<feature type="transmembrane region" description="Helical" evidence="1">
    <location>
        <begin position="14"/>
        <end position="35"/>
    </location>
</feature>
<name>A0BL29_PARTE</name>
<organism evidence="2 3">
    <name type="scientific">Paramecium tetraurelia</name>
    <dbReference type="NCBI Taxonomy" id="5888"/>
    <lineage>
        <taxon>Eukaryota</taxon>
        <taxon>Sar</taxon>
        <taxon>Alveolata</taxon>
        <taxon>Ciliophora</taxon>
        <taxon>Intramacronucleata</taxon>
        <taxon>Oligohymenophorea</taxon>
        <taxon>Peniculida</taxon>
        <taxon>Parameciidae</taxon>
        <taxon>Paramecium</taxon>
    </lineage>
</organism>
<keyword evidence="1" id="KW-0812">Transmembrane</keyword>
<keyword evidence="1" id="KW-1133">Transmembrane helix</keyword>
<proteinExistence type="predicted"/>
<evidence type="ECO:0000313" key="3">
    <source>
        <dbReference type="Proteomes" id="UP000000600"/>
    </source>
</evidence>
<dbReference type="HOGENOM" id="CLU_2065989_0_0_1"/>
<dbReference type="EMBL" id="CT868001">
    <property type="protein sequence ID" value="CAK59246.1"/>
    <property type="molecule type" value="Genomic_DNA"/>
</dbReference>
<evidence type="ECO:0000256" key="1">
    <source>
        <dbReference type="SAM" id="Phobius"/>
    </source>
</evidence>
<dbReference type="InParanoid" id="A0BL29"/>
<dbReference type="RefSeq" id="XP_001426644.1">
    <property type="nucleotide sequence ID" value="XM_001426607.1"/>
</dbReference>
<protein>
    <submittedName>
        <fullName evidence="2">Uncharacterized protein</fullName>
    </submittedName>
</protein>
<reference evidence="2 3" key="1">
    <citation type="journal article" date="2006" name="Nature">
        <title>Global trends of whole-genome duplications revealed by the ciliate Paramecium tetraurelia.</title>
        <authorList>
            <consortium name="Genoscope"/>
            <person name="Aury J.-M."/>
            <person name="Jaillon O."/>
            <person name="Duret L."/>
            <person name="Noel B."/>
            <person name="Jubin C."/>
            <person name="Porcel B.M."/>
            <person name="Segurens B."/>
            <person name="Daubin V."/>
            <person name="Anthouard V."/>
            <person name="Aiach N."/>
            <person name="Arnaiz O."/>
            <person name="Billaut A."/>
            <person name="Beisson J."/>
            <person name="Blanc I."/>
            <person name="Bouhouche K."/>
            <person name="Camara F."/>
            <person name="Duharcourt S."/>
            <person name="Guigo R."/>
            <person name="Gogendeau D."/>
            <person name="Katinka M."/>
            <person name="Keller A.-M."/>
            <person name="Kissmehl R."/>
            <person name="Klotz C."/>
            <person name="Koll F."/>
            <person name="Le Moue A."/>
            <person name="Lepere C."/>
            <person name="Malinsky S."/>
            <person name="Nowacki M."/>
            <person name="Nowak J.K."/>
            <person name="Plattner H."/>
            <person name="Poulain J."/>
            <person name="Ruiz F."/>
            <person name="Serrano V."/>
            <person name="Zagulski M."/>
            <person name="Dessen P."/>
            <person name="Betermier M."/>
            <person name="Weissenbach J."/>
            <person name="Scarpelli C."/>
            <person name="Schachter V."/>
            <person name="Sperling L."/>
            <person name="Meyer E."/>
            <person name="Cohen J."/>
            <person name="Wincker P."/>
        </authorList>
    </citation>
    <scope>NUCLEOTIDE SEQUENCE [LARGE SCALE GENOMIC DNA]</scope>
    <source>
        <strain evidence="2 3">Stock d4-2</strain>
    </source>
</reference>